<evidence type="ECO:0000313" key="2">
    <source>
        <dbReference type="EMBL" id="KVX01393.1"/>
    </source>
</evidence>
<organism evidence="2">
    <name type="scientific">Shewanella frigidimarina</name>
    <dbReference type="NCBI Taxonomy" id="56812"/>
    <lineage>
        <taxon>Bacteria</taxon>
        <taxon>Pseudomonadati</taxon>
        <taxon>Pseudomonadota</taxon>
        <taxon>Gammaproteobacteria</taxon>
        <taxon>Alteromonadales</taxon>
        <taxon>Shewanellaceae</taxon>
        <taxon>Shewanella</taxon>
    </lineage>
</organism>
<feature type="transmembrane region" description="Helical" evidence="1">
    <location>
        <begin position="39"/>
        <end position="60"/>
    </location>
</feature>
<keyword evidence="1" id="KW-1133">Transmembrane helix</keyword>
<evidence type="ECO:0000256" key="1">
    <source>
        <dbReference type="SAM" id="Phobius"/>
    </source>
</evidence>
<proteinExistence type="predicted"/>
<feature type="transmembrane region" description="Helical" evidence="1">
    <location>
        <begin position="6"/>
        <end position="27"/>
    </location>
</feature>
<dbReference type="AlphaFoldDB" id="A0A106BZC4"/>
<protein>
    <recommendedName>
        <fullName evidence="4">Cardiolipin synthase N-terminal domain-containing protein</fullName>
    </recommendedName>
</protein>
<keyword evidence="1" id="KW-0812">Transmembrane</keyword>
<evidence type="ECO:0008006" key="4">
    <source>
        <dbReference type="Google" id="ProtNLM"/>
    </source>
</evidence>
<dbReference type="Proteomes" id="UP000055702">
    <property type="component" value="Unassembled WGS sequence"/>
</dbReference>
<gene>
    <name evidence="2" type="ORF">AWJ07_17805</name>
</gene>
<dbReference type="EMBL" id="LRDC01000024">
    <property type="protein sequence ID" value="KVX01393.1"/>
    <property type="molecule type" value="Genomic_DNA"/>
</dbReference>
<name>A0A106BZC4_SHEFR</name>
<accession>A0A106BZC4</accession>
<keyword evidence="1" id="KW-0472">Membrane</keyword>
<dbReference type="RefSeq" id="WP_059746247.1">
    <property type="nucleotide sequence ID" value="NZ_JBOZOX010000025.1"/>
</dbReference>
<reference evidence="2 3" key="1">
    <citation type="submission" date="2016-01" db="EMBL/GenBank/DDBJ databases">
        <title>Draft genome of the antarctic isolate Shewanella frigidimarina Ag06-30.</title>
        <authorList>
            <person name="Parmeciano Di Noto G."/>
            <person name="Vazquez S."/>
            <person name="Mac Cormack W."/>
            <person name="Iriarte A."/>
            <person name="Quiroga C."/>
        </authorList>
    </citation>
    <scope>NUCLEOTIDE SEQUENCE [LARGE SCALE GENOMIC DNA]</scope>
    <source>
        <strain evidence="2 3">Ag06-30</strain>
    </source>
</reference>
<evidence type="ECO:0000313" key="3">
    <source>
        <dbReference type="Proteomes" id="UP000055702"/>
    </source>
</evidence>
<comment type="caution">
    <text evidence="2">The sequence shown here is derived from an EMBL/GenBank/DDBJ whole genome shotgun (WGS) entry which is preliminary data.</text>
</comment>
<sequence length="67" mass="7431">MDINATLISLTILLLTIVIVGLTVKFAKGKTTHLLQVGMLALLLNLVFAPAGWIYCWYWSTKAPLTR</sequence>